<organism evidence="1 2">
    <name type="scientific">Sorangium cellulosum</name>
    <name type="common">Polyangium cellulosum</name>
    <dbReference type="NCBI Taxonomy" id="56"/>
    <lineage>
        <taxon>Bacteria</taxon>
        <taxon>Pseudomonadati</taxon>
        <taxon>Myxococcota</taxon>
        <taxon>Polyangia</taxon>
        <taxon>Polyangiales</taxon>
        <taxon>Polyangiaceae</taxon>
        <taxon>Sorangium</taxon>
    </lineage>
</organism>
<reference evidence="1 2" key="1">
    <citation type="submission" date="2014-02" db="EMBL/GenBank/DDBJ databases">
        <title>The small core and large imbalanced accessory genome model reveals a collaborative survival strategy of Sorangium cellulosum strains in nature.</title>
        <authorList>
            <person name="Han K."/>
            <person name="Peng R."/>
            <person name="Blom J."/>
            <person name="Li Y.-Z."/>
        </authorList>
    </citation>
    <scope>NUCLEOTIDE SEQUENCE [LARGE SCALE GENOMIC DNA]</scope>
    <source>
        <strain evidence="1 2">So0149</strain>
    </source>
</reference>
<sequence length="201" mass="22042">MAVARRCLRSRFHDHHQNEARPMSLDRHHACGNPCTGFVFQVKLPCSRWRQTKGPEGETAFAHAEPRMRAIILSTKTGRTLEDHEAAAPMHRDYLDSNAVCGPTAMHRRGTTPKGDPFTYSTCTGSTQSGGKTFMAAAMIFGKQRGLSVRILFEGQSTMVSQSGQHLEPGRGAPASAPSLDGSLIALLVLRTRCIPSEKRR</sequence>
<evidence type="ECO:0000313" key="2">
    <source>
        <dbReference type="Proteomes" id="UP000075515"/>
    </source>
</evidence>
<accession>A0A150TFG7</accession>
<evidence type="ECO:0000313" key="1">
    <source>
        <dbReference type="EMBL" id="KYG03460.1"/>
    </source>
</evidence>
<name>A0A150TFG7_SORCE</name>
<protein>
    <submittedName>
        <fullName evidence="1">Uncharacterized protein</fullName>
    </submittedName>
</protein>
<proteinExistence type="predicted"/>
<gene>
    <name evidence="1" type="ORF">BE18_32660</name>
</gene>
<dbReference type="Proteomes" id="UP000075515">
    <property type="component" value="Unassembled WGS sequence"/>
</dbReference>
<comment type="caution">
    <text evidence="1">The sequence shown here is derived from an EMBL/GenBank/DDBJ whole genome shotgun (WGS) entry which is preliminary data.</text>
</comment>
<dbReference type="AlphaFoldDB" id="A0A150TFG7"/>
<dbReference type="EMBL" id="JEMC01000287">
    <property type="protein sequence ID" value="KYG03460.1"/>
    <property type="molecule type" value="Genomic_DNA"/>
</dbReference>